<dbReference type="RefSeq" id="XP_009168344.1">
    <property type="nucleotide sequence ID" value="XM_009170080.1"/>
</dbReference>
<accession>A0A074ZQ31</accession>
<feature type="non-terminal residue" evidence="1">
    <location>
        <position position="1"/>
    </location>
</feature>
<organism evidence="1 2">
    <name type="scientific">Opisthorchis viverrini</name>
    <name type="common">Southeast Asian liver fluke</name>
    <dbReference type="NCBI Taxonomy" id="6198"/>
    <lineage>
        <taxon>Eukaryota</taxon>
        <taxon>Metazoa</taxon>
        <taxon>Spiralia</taxon>
        <taxon>Lophotrochozoa</taxon>
        <taxon>Platyhelminthes</taxon>
        <taxon>Trematoda</taxon>
        <taxon>Digenea</taxon>
        <taxon>Opisthorchiida</taxon>
        <taxon>Opisthorchiata</taxon>
        <taxon>Opisthorchiidae</taxon>
        <taxon>Opisthorchis</taxon>
    </lineage>
</organism>
<dbReference type="EMBL" id="KL596711">
    <property type="protein sequence ID" value="KER27932.1"/>
    <property type="molecule type" value="Genomic_DNA"/>
</dbReference>
<dbReference type="GeneID" id="20327859"/>
<dbReference type="CTD" id="20327859"/>
<proteinExistence type="predicted"/>
<dbReference type="KEGG" id="ovi:T265_13692"/>
<sequence length="217" mass="24200">IDLVFTRVSSESLVYDVLQLNVLCKGRLTFKLVRFSGYRNIFSQRNLLTRLPKTLRQPTTGFAPLGAQEGRNRSWAVEEFSATILSQTLKSLFWSMFSQISITNLPIKKPGLTASFSNVLLGGYQLRTGPGLIRIKWLSCGEPEVMILLVHPSLSISFSSVPHGLTPSHSAYPVQQAAGLIYLIGIPRSDENGWKYLHHNSQASISSQLKHTWLGPF</sequence>
<dbReference type="AlphaFoldDB" id="A0A074ZQ31"/>
<keyword evidence="2" id="KW-1185">Reference proteome</keyword>
<gene>
    <name evidence="1" type="ORF">T265_13692</name>
</gene>
<name>A0A074ZQ31_OPIVI</name>
<dbReference type="Proteomes" id="UP000054324">
    <property type="component" value="Unassembled WGS sequence"/>
</dbReference>
<reference evidence="1 2" key="1">
    <citation type="submission" date="2013-11" db="EMBL/GenBank/DDBJ databases">
        <title>Opisthorchis viverrini - life in the bile duct.</title>
        <authorList>
            <person name="Young N.D."/>
            <person name="Nagarajan N."/>
            <person name="Lin S.J."/>
            <person name="Korhonen P.K."/>
            <person name="Jex A.R."/>
            <person name="Hall R.S."/>
            <person name="Safavi-Hemami H."/>
            <person name="Kaewkong W."/>
            <person name="Bertrand D."/>
            <person name="Gao S."/>
            <person name="Seet Q."/>
            <person name="Wongkham S."/>
            <person name="Teh B.T."/>
            <person name="Wongkham C."/>
            <person name="Intapan P.M."/>
            <person name="Maleewong W."/>
            <person name="Yang X."/>
            <person name="Hu M."/>
            <person name="Wang Z."/>
            <person name="Hofmann A."/>
            <person name="Sternberg P.W."/>
            <person name="Tan P."/>
            <person name="Wang J."/>
            <person name="Gasser R.B."/>
        </authorList>
    </citation>
    <scope>NUCLEOTIDE SEQUENCE [LARGE SCALE GENOMIC DNA]</scope>
</reference>
<evidence type="ECO:0000313" key="1">
    <source>
        <dbReference type="EMBL" id="KER27932.1"/>
    </source>
</evidence>
<protein>
    <submittedName>
        <fullName evidence="1">Uncharacterized protein</fullName>
    </submittedName>
</protein>
<evidence type="ECO:0000313" key="2">
    <source>
        <dbReference type="Proteomes" id="UP000054324"/>
    </source>
</evidence>